<comment type="similarity">
    <text evidence="2">Belongs to the binding-protein-dependent transport system permease family. FecCD subfamily.</text>
</comment>
<evidence type="ECO:0000313" key="9">
    <source>
        <dbReference type="EMBL" id="EPN57706.1"/>
    </source>
</evidence>
<gene>
    <name evidence="9" type="ORF">A245_20481</name>
</gene>
<dbReference type="EMBL" id="AOKF01001743">
    <property type="protein sequence ID" value="EPN57706.1"/>
    <property type="molecule type" value="Genomic_DNA"/>
</dbReference>
<organism evidence="9 10">
    <name type="scientific">Pseudomonas syringae pv. actinidiae ICMP 19096</name>
    <dbReference type="NCBI Taxonomy" id="1194405"/>
    <lineage>
        <taxon>Bacteria</taxon>
        <taxon>Pseudomonadati</taxon>
        <taxon>Pseudomonadota</taxon>
        <taxon>Gammaproteobacteria</taxon>
        <taxon>Pseudomonadales</taxon>
        <taxon>Pseudomonadaceae</taxon>
        <taxon>Pseudomonas</taxon>
        <taxon>Pseudomonas syringae</taxon>
    </lineage>
</organism>
<keyword evidence="4" id="KW-1003">Cell membrane</keyword>
<protein>
    <submittedName>
        <fullName evidence="9">Achromobactin transport system permease CbrB</fullName>
    </submittedName>
</protein>
<dbReference type="AlphaFoldDB" id="A0A656JW75"/>
<keyword evidence="6 8" id="KW-1133">Transmembrane helix</keyword>
<dbReference type="Gene3D" id="1.10.3470.10">
    <property type="entry name" value="ABC transporter involved in vitamin B12 uptake, BtuC"/>
    <property type="match status" value="1"/>
</dbReference>
<dbReference type="SUPFAM" id="SSF81345">
    <property type="entry name" value="ABC transporter involved in vitamin B12 uptake, BtuC"/>
    <property type="match status" value="1"/>
</dbReference>
<name>A0A656JW75_PSESF</name>
<comment type="caution">
    <text evidence="9">The sequence shown here is derived from an EMBL/GenBank/DDBJ whole genome shotgun (WGS) entry which is preliminary data.</text>
</comment>
<evidence type="ECO:0000256" key="1">
    <source>
        <dbReference type="ARBA" id="ARBA00004651"/>
    </source>
</evidence>
<reference evidence="9 10" key="1">
    <citation type="journal article" date="2013" name="PLoS Pathog.">
        <title>Genomic analysis of the Kiwifruit pathogen Pseudomonas syringae pv. actinidiae provides insight into the origins of an emergent plant disease.</title>
        <authorList>
            <person name="McCann H.C."/>
            <person name="Rikkerink E.H."/>
            <person name="Bertels F."/>
            <person name="Fiers M."/>
            <person name="Lu A."/>
            <person name="Rees-George J."/>
            <person name="Andersen M.T."/>
            <person name="Gleave A.P."/>
            <person name="Haubold B."/>
            <person name="Wohlers M.W."/>
            <person name="Guttman D.S."/>
            <person name="Wang P.W."/>
            <person name="Straub C."/>
            <person name="Vanneste J.L."/>
            <person name="Rainey P.B."/>
            <person name="Templeton M.D."/>
        </authorList>
    </citation>
    <scope>NUCLEOTIDE SEQUENCE [LARGE SCALE GENOMIC DNA]</scope>
    <source>
        <strain evidence="9 10">ICMP 19096</strain>
    </source>
</reference>
<keyword evidence="5 8" id="KW-0812">Transmembrane</keyword>
<dbReference type="Pfam" id="PF01032">
    <property type="entry name" value="FecCD"/>
    <property type="match status" value="1"/>
</dbReference>
<evidence type="ECO:0000256" key="7">
    <source>
        <dbReference type="ARBA" id="ARBA00023136"/>
    </source>
</evidence>
<evidence type="ECO:0000256" key="3">
    <source>
        <dbReference type="ARBA" id="ARBA00022448"/>
    </source>
</evidence>
<dbReference type="InterPro" id="IPR037294">
    <property type="entry name" value="ABC_BtuC-like"/>
</dbReference>
<proteinExistence type="inferred from homology"/>
<dbReference type="GO" id="GO:0022857">
    <property type="term" value="F:transmembrane transporter activity"/>
    <property type="evidence" value="ECO:0007669"/>
    <property type="project" value="InterPro"/>
</dbReference>
<evidence type="ECO:0000256" key="6">
    <source>
        <dbReference type="ARBA" id="ARBA00022989"/>
    </source>
</evidence>
<sequence>MVILPQEVPVGVMTALFGAPFFIALVRRGARYG</sequence>
<evidence type="ECO:0000256" key="8">
    <source>
        <dbReference type="SAM" id="Phobius"/>
    </source>
</evidence>
<dbReference type="GO" id="GO:0005886">
    <property type="term" value="C:plasma membrane"/>
    <property type="evidence" value="ECO:0007669"/>
    <property type="project" value="UniProtKB-SubCell"/>
</dbReference>
<feature type="transmembrane region" description="Helical" evidence="8">
    <location>
        <begin position="6"/>
        <end position="26"/>
    </location>
</feature>
<evidence type="ECO:0000256" key="2">
    <source>
        <dbReference type="ARBA" id="ARBA00007935"/>
    </source>
</evidence>
<accession>A0A656JW75</accession>
<dbReference type="InterPro" id="IPR000522">
    <property type="entry name" value="ABC_transptr_permease_BtuC"/>
</dbReference>
<dbReference type="Proteomes" id="UP000018849">
    <property type="component" value="Unassembled WGS sequence"/>
</dbReference>
<evidence type="ECO:0000256" key="5">
    <source>
        <dbReference type="ARBA" id="ARBA00022692"/>
    </source>
</evidence>
<comment type="subcellular location">
    <subcellularLocation>
        <location evidence="1">Cell membrane</location>
        <topology evidence="1">Multi-pass membrane protein</topology>
    </subcellularLocation>
</comment>
<evidence type="ECO:0000256" key="4">
    <source>
        <dbReference type="ARBA" id="ARBA00022475"/>
    </source>
</evidence>
<evidence type="ECO:0000313" key="10">
    <source>
        <dbReference type="Proteomes" id="UP000018849"/>
    </source>
</evidence>
<keyword evidence="7 8" id="KW-0472">Membrane</keyword>
<keyword evidence="3" id="KW-0813">Transport</keyword>